<dbReference type="Pfam" id="PF12833">
    <property type="entry name" value="HTH_18"/>
    <property type="match status" value="1"/>
</dbReference>
<dbReference type="SUPFAM" id="SSF52172">
    <property type="entry name" value="CheY-like"/>
    <property type="match status" value="1"/>
</dbReference>
<dbReference type="GO" id="GO:0043565">
    <property type="term" value="F:sequence-specific DNA binding"/>
    <property type="evidence" value="ECO:0007669"/>
    <property type="project" value="InterPro"/>
</dbReference>
<evidence type="ECO:0000256" key="7">
    <source>
        <dbReference type="ARBA" id="ARBA00023163"/>
    </source>
</evidence>
<accession>A0A0U2M6X9</accession>
<feature type="modified residue" description="4-aspartylphosphate" evidence="8">
    <location>
        <position position="55"/>
    </location>
</feature>
<keyword evidence="3 8" id="KW-0597">Phosphoprotein</keyword>
<dbReference type="GO" id="GO:0005737">
    <property type="term" value="C:cytoplasm"/>
    <property type="evidence" value="ECO:0007669"/>
    <property type="project" value="UniProtKB-SubCell"/>
</dbReference>
<dbReference type="PANTHER" id="PTHR42713:SF3">
    <property type="entry name" value="TRANSCRIPTIONAL REGULATORY PROTEIN HPTR"/>
    <property type="match status" value="1"/>
</dbReference>
<name>A0A0U2M6X9_9BACL</name>
<feature type="domain" description="HTH araC/xylS-type" evidence="9">
    <location>
        <begin position="421"/>
        <end position="519"/>
    </location>
</feature>
<sequence precursor="true">MWKVIIVDDEVLVRRGLASTIPWAQYGMQVAGDFSNGMKALEAMELLRPDVVITDIRMPQMDGLTLLKELRKQYPETIPVILSCHNDFEYAKEAISLGAVDYLVKTTMDDQEVDRTLSKVQAKLAERKSVDELLRQIEQSKRLERQAELRMILAGGENVGAKEPSVAVKEAHRTENECFLLLAARPWAPAHTQPLYTNCLRLEERFPEETELFCTLDAEPYMVVLLWFPSALSALEVQHKVQIWSGRLLQLFGCRREELFIGAAPPFSSISQAKPAFEQAKRGQEAYFYDEGVKTFYMIEGSAALQEASGVLFTGEDKQLWVEALVRNAVPEARALFEQLTKRWRPGVSSAAVKEMASSMIGMIRFARHKHQPSLPATAVQELQQMGKLSQVKQLVSSELAVWEQEAEGSSGLNSLRPEIQKALAYIQQHLHDEVKMSDVADHVHLSRSHFSALFKQAVGKTFLEYMMEQKMEWTKEQLKHTHKKIYEIASEIGFSDYKYFTRCFKEYSGMTPKDWREQHVHKSEYAVLPIREEQAL</sequence>
<evidence type="ECO:0000259" key="10">
    <source>
        <dbReference type="PROSITE" id="PS50110"/>
    </source>
</evidence>
<evidence type="ECO:0000256" key="5">
    <source>
        <dbReference type="ARBA" id="ARBA00023015"/>
    </source>
</evidence>
<evidence type="ECO:0000259" key="9">
    <source>
        <dbReference type="PROSITE" id="PS01124"/>
    </source>
</evidence>
<keyword evidence="6" id="KW-0238">DNA-binding</keyword>
<comment type="subcellular location">
    <subcellularLocation>
        <location evidence="1">Cytoplasm</location>
    </subcellularLocation>
</comment>
<reference evidence="11 12" key="2">
    <citation type="journal article" date="2016" name="Genome Announc.">
        <title>Complete Genome Sequences of Two Interactive Moderate Thermophiles, Paenibacillus napthalenovorans 32O-Y and Paenibacillus sp. 32O-W.</title>
        <authorList>
            <person name="Butler R.R.III."/>
            <person name="Wang J."/>
            <person name="Stark B.C."/>
            <person name="Pombert J.F."/>
        </authorList>
    </citation>
    <scope>NUCLEOTIDE SEQUENCE [LARGE SCALE GENOMIC DNA]</scope>
    <source>
        <strain evidence="11 12">32O-Y</strain>
    </source>
</reference>
<dbReference type="EMBL" id="CP013652">
    <property type="protein sequence ID" value="ALS23792.1"/>
    <property type="molecule type" value="Genomic_DNA"/>
</dbReference>
<dbReference type="PATRIC" id="fig|162209.4.peg.3670"/>
<keyword evidence="2" id="KW-0963">Cytoplasm</keyword>
<dbReference type="PANTHER" id="PTHR42713">
    <property type="entry name" value="HISTIDINE KINASE-RELATED"/>
    <property type="match status" value="1"/>
</dbReference>
<dbReference type="AlphaFoldDB" id="A0A0U2M6X9"/>
<dbReference type="SMART" id="SM00448">
    <property type="entry name" value="REC"/>
    <property type="match status" value="1"/>
</dbReference>
<evidence type="ECO:0000256" key="2">
    <source>
        <dbReference type="ARBA" id="ARBA00022490"/>
    </source>
</evidence>
<dbReference type="InterPro" id="IPR018060">
    <property type="entry name" value="HTH_AraC"/>
</dbReference>
<dbReference type="InterPro" id="IPR051552">
    <property type="entry name" value="HptR"/>
</dbReference>
<evidence type="ECO:0000256" key="6">
    <source>
        <dbReference type="ARBA" id="ARBA00023125"/>
    </source>
</evidence>
<organism evidence="11 12">
    <name type="scientific">Paenibacillus naphthalenovorans</name>
    <dbReference type="NCBI Taxonomy" id="162209"/>
    <lineage>
        <taxon>Bacteria</taxon>
        <taxon>Bacillati</taxon>
        <taxon>Bacillota</taxon>
        <taxon>Bacilli</taxon>
        <taxon>Bacillales</taxon>
        <taxon>Paenibacillaceae</taxon>
        <taxon>Paenibacillus</taxon>
    </lineage>
</organism>
<dbReference type="InterPro" id="IPR018062">
    <property type="entry name" value="HTH_AraC-typ_CS"/>
</dbReference>
<evidence type="ECO:0000313" key="12">
    <source>
        <dbReference type="Proteomes" id="UP000061660"/>
    </source>
</evidence>
<keyword evidence="12" id="KW-1185">Reference proteome</keyword>
<dbReference type="PROSITE" id="PS01124">
    <property type="entry name" value="HTH_ARAC_FAMILY_2"/>
    <property type="match status" value="1"/>
</dbReference>
<feature type="domain" description="Response regulatory" evidence="10">
    <location>
        <begin position="3"/>
        <end position="120"/>
    </location>
</feature>
<evidence type="ECO:0000256" key="8">
    <source>
        <dbReference type="PROSITE-ProRule" id="PRU00169"/>
    </source>
</evidence>
<keyword evidence="4" id="KW-0902">Two-component regulatory system</keyword>
<dbReference type="Gene3D" id="1.10.10.60">
    <property type="entry name" value="Homeodomain-like"/>
    <property type="match status" value="2"/>
</dbReference>
<keyword evidence="5" id="KW-0805">Transcription regulation</keyword>
<evidence type="ECO:0000313" key="11">
    <source>
        <dbReference type="EMBL" id="ALS23792.1"/>
    </source>
</evidence>
<dbReference type="InterPro" id="IPR020449">
    <property type="entry name" value="Tscrpt_reg_AraC-type_HTH"/>
</dbReference>
<dbReference type="RefSeq" id="WP_062409635.1">
    <property type="nucleotide sequence ID" value="NZ_CP013652.1"/>
</dbReference>
<protein>
    <submittedName>
        <fullName evidence="11">Two-component system response regulator</fullName>
    </submittedName>
</protein>
<dbReference type="GO" id="GO:0003700">
    <property type="term" value="F:DNA-binding transcription factor activity"/>
    <property type="evidence" value="ECO:0007669"/>
    <property type="project" value="InterPro"/>
</dbReference>
<dbReference type="CDD" id="cd17536">
    <property type="entry name" value="REC_YesN-like"/>
    <property type="match status" value="1"/>
</dbReference>
<dbReference type="OrthoDB" id="9788446at2"/>
<dbReference type="STRING" id="162209.IJ22_34310"/>
<evidence type="ECO:0000256" key="1">
    <source>
        <dbReference type="ARBA" id="ARBA00004496"/>
    </source>
</evidence>
<dbReference type="Gene3D" id="3.40.50.2300">
    <property type="match status" value="1"/>
</dbReference>
<dbReference type="InterPro" id="IPR001789">
    <property type="entry name" value="Sig_transdc_resp-reg_receiver"/>
</dbReference>
<dbReference type="PROSITE" id="PS50110">
    <property type="entry name" value="RESPONSE_REGULATORY"/>
    <property type="match status" value="1"/>
</dbReference>
<gene>
    <name evidence="11" type="ORF">IJ22_34310</name>
</gene>
<dbReference type="PROSITE" id="PS00041">
    <property type="entry name" value="HTH_ARAC_FAMILY_1"/>
    <property type="match status" value="1"/>
</dbReference>
<proteinExistence type="predicted"/>
<dbReference type="SUPFAM" id="SSF46689">
    <property type="entry name" value="Homeodomain-like"/>
    <property type="match status" value="2"/>
</dbReference>
<evidence type="ECO:0000256" key="3">
    <source>
        <dbReference type="ARBA" id="ARBA00022553"/>
    </source>
</evidence>
<keyword evidence="7" id="KW-0804">Transcription</keyword>
<dbReference type="PRINTS" id="PR00032">
    <property type="entry name" value="HTHARAC"/>
</dbReference>
<reference evidence="12" key="1">
    <citation type="submission" date="2015-12" db="EMBL/GenBank/DDBJ databases">
        <title>Complete genome sequences of two moderately thermophilic Paenibacillus species.</title>
        <authorList>
            <person name="Butler R.III."/>
            <person name="Wang J."/>
            <person name="Stark B.C."/>
            <person name="Pombert J.-F."/>
        </authorList>
    </citation>
    <scope>NUCLEOTIDE SEQUENCE [LARGE SCALE GENOMIC DNA]</scope>
    <source>
        <strain evidence="12">32O-Y</strain>
    </source>
</reference>
<dbReference type="GO" id="GO:0000160">
    <property type="term" value="P:phosphorelay signal transduction system"/>
    <property type="evidence" value="ECO:0007669"/>
    <property type="project" value="UniProtKB-KW"/>
</dbReference>
<dbReference type="KEGG" id="pnp:IJ22_34310"/>
<dbReference type="InterPro" id="IPR009057">
    <property type="entry name" value="Homeodomain-like_sf"/>
</dbReference>
<dbReference type="Proteomes" id="UP000061660">
    <property type="component" value="Chromosome"/>
</dbReference>
<evidence type="ECO:0000256" key="4">
    <source>
        <dbReference type="ARBA" id="ARBA00023012"/>
    </source>
</evidence>
<dbReference type="InterPro" id="IPR011006">
    <property type="entry name" value="CheY-like_superfamily"/>
</dbReference>
<dbReference type="Pfam" id="PF00072">
    <property type="entry name" value="Response_reg"/>
    <property type="match status" value="1"/>
</dbReference>
<dbReference type="SMART" id="SM00342">
    <property type="entry name" value="HTH_ARAC"/>
    <property type="match status" value="1"/>
</dbReference>